<feature type="domain" description="Enoyl reductase (ER)" evidence="3">
    <location>
        <begin position="7"/>
        <end position="311"/>
    </location>
</feature>
<organism evidence="4">
    <name type="scientific">freshwater metagenome</name>
    <dbReference type="NCBI Taxonomy" id="449393"/>
    <lineage>
        <taxon>unclassified sequences</taxon>
        <taxon>metagenomes</taxon>
        <taxon>ecological metagenomes</taxon>
    </lineage>
</organism>
<protein>
    <submittedName>
        <fullName evidence="4">Unannotated protein</fullName>
    </submittedName>
</protein>
<dbReference type="PROSITE" id="PS01162">
    <property type="entry name" value="QOR_ZETA_CRYSTAL"/>
    <property type="match status" value="1"/>
</dbReference>
<gene>
    <name evidence="4" type="ORF">UFOPK2958_00498</name>
</gene>
<dbReference type="InterPro" id="IPR036291">
    <property type="entry name" value="NAD(P)-bd_dom_sf"/>
</dbReference>
<dbReference type="InterPro" id="IPR013149">
    <property type="entry name" value="ADH-like_C"/>
</dbReference>
<proteinExistence type="predicted"/>
<dbReference type="Gene3D" id="3.40.50.720">
    <property type="entry name" value="NAD(P)-binding Rossmann-like Domain"/>
    <property type="match status" value="1"/>
</dbReference>
<dbReference type="Pfam" id="PF08240">
    <property type="entry name" value="ADH_N"/>
    <property type="match status" value="1"/>
</dbReference>
<evidence type="ECO:0000259" key="3">
    <source>
        <dbReference type="SMART" id="SM00829"/>
    </source>
</evidence>
<dbReference type="SMART" id="SM00829">
    <property type="entry name" value="PKS_ER"/>
    <property type="match status" value="1"/>
</dbReference>
<dbReference type="InterPro" id="IPR011032">
    <property type="entry name" value="GroES-like_sf"/>
</dbReference>
<dbReference type="Pfam" id="PF00107">
    <property type="entry name" value="ADH_zinc_N"/>
    <property type="match status" value="1"/>
</dbReference>
<dbReference type="PANTHER" id="PTHR48106">
    <property type="entry name" value="QUINONE OXIDOREDUCTASE PIG3-RELATED"/>
    <property type="match status" value="1"/>
</dbReference>
<dbReference type="Gene3D" id="3.90.180.10">
    <property type="entry name" value="Medium-chain alcohol dehydrogenases, catalytic domain"/>
    <property type="match status" value="1"/>
</dbReference>
<sequence length="315" mass="32570">MRAVKISNNELEIVSQEIPQPGPDDVVIEVRAAGLNAADLLQRRGFYPAPPGWPSDIPGLECAGVVHAVGINVTSVSVGDRVAAIVGGGGQATHCVVPAEHLIAVPSSITDTEAGGFAEAFTTAFDALVLNAQIASNERVLISGAAGGVGIAAIQIVRAFGAIAVAVTRDDRHHDALRDLGASECLTIDQVGTIDDVDVILELVGAAHLAVAQTKLRPFGRVVVIGVGSGGRVEVDLLGLMSRRASVTGSTLRARSREEKASIAREVNEQLVPLWASGALRVVVSEALPLEQASAAYDLFAQPGKLGKIVLVNEA</sequence>
<dbReference type="GO" id="GO:0070402">
    <property type="term" value="F:NADPH binding"/>
    <property type="evidence" value="ECO:0007669"/>
    <property type="project" value="TreeGrafter"/>
</dbReference>
<dbReference type="InterPro" id="IPR013154">
    <property type="entry name" value="ADH-like_N"/>
</dbReference>
<dbReference type="GO" id="GO:0016651">
    <property type="term" value="F:oxidoreductase activity, acting on NAD(P)H"/>
    <property type="evidence" value="ECO:0007669"/>
    <property type="project" value="TreeGrafter"/>
</dbReference>
<dbReference type="AlphaFoldDB" id="A0A6J6WAH5"/>
<dbReference type="PANTHER" id="PTHR48106:SF8">
    <property type="entry name" value="OS02G0805600 PROTEIN"/>
    <property type="match status" value="1"/>
</dbReference>
<dbReference type="GO" id="GO:0008270">
    <property type="term" value="F:zinc ion binding"/>
    <property type="evidence" value="ECO:0007669"/>
    <property type="project" value="InterPro"/>
</dbReference>
<dbReference type="SUPFAM" id="SSF51735">
    <property type="entry name" value="NAD(P)-binding Rossmann-fold domains"/>
    <property type="match status" value="1"/>
</dbReference>
<evidence type="ECO:0000313" key="4">
    <source>
        <dbReference type="EMBL" id="CAB4780465.1"/>
    </source>
</evidence>
<dbReference type="EMBL" id="CAFAAB010000040">
    <property type="protein sequence ID" value="CAB4780465.1"/>
    <property type="molecule type" value="Genomic_DNA"/>
</dbReference>
<evidence type="ECO:0000256" key="1">
    <source>
        <dbReference type="ARBA" id="ARBA00022857"/>
    </source>
</evidence>
<keyword evidence="1" id="KW-0521">NADP</keyword>
<dbReference type="InterPro" id="IPR020843">
    <property type="entry name" value="ER"/>
</dbReference>
<accession>A0A6J6WAH5</accession>
<dbReference type="SUPFAM" id="SSF50129">
    <property type="entry name" value="GroES-like"/>
    <property type="match status" value="1"/>
</dbReference>
<keyword evidence="2" id="KW-0560">Oxidoreductase</keyword>
<name>A0A6J6WAH5_9ZZZZ</name>
<reference evidence="4" key="1">
    <citation type="submission" date="2020-05" db="EMBL/GenBank/DDBJ databases">
        <authorList>
            <person name="Chiriac C."/>
            <person name="Salcher M."/>
            <person name="Ghai R."/>
            <person name="Kavagutti S V."/>
        </authorList>
    </citation>
    <scope>NUCLEOTIDE SEQUENCE</scope>
</reference>
<dbReference type="InterPro" id="IPR002364">
    <property type="entry name" value="Quin_OxRdtase/zeta-crystal_CS"/>
</dbReference>
<evidence type="ECO:0000256" key="2">
    <source>
        <dbReference type="ARBA" id="ARBA00023002"/>
    </source>
</evidence>